<evidence type="ECO:0000256" key="2">
    <source>
        <dbReference type="ARBA" id="ARBA00022475"/>
    </source>
</evidence>
<evidence type="ECO:0000256" key="4">
    <source>
        <dbReference type="ARBA" id="ARBA00022989"/>
    </source>
</evidence>
<keyword evidence="3 8" id="KW-0812">Transmembrane</keyword>
<feature type="transmembrane region" description="Helical" evidence="8">
    <location>
        <begin position="396"/>
        <end position="414"/>
    </location>
</feature>
<evidence type="ECO:0000256" key="1">
    <source>
        <dbReference type="ARBA" id="ARBA00004651"/>
    </source>
</evidence>
<evidence type="ECO:0000313" key="9">
    <source>
        <dbReference type="EMBL" id="KAJ9599882.1"/>
    </source>
</evidence>
<feature type="transmembrane region" description="Helical" evidence="8">
    <location>
        <begin position="47"/>
        <end position="66"/>
    </location>
</feature>
<dbReference type="GO" id="GO:0030424">
    <property type="term" value="C:axon"/>
    <property type="evidence" value="ECO:0007669"/>
    <property type="project" value="TreeGrafter"/>
</dbReference>
<dbReference type="GO" id="GO:0005886">
    <property type="term" value="C:plasma membrane"/>
    <property type="evidence" value="ECO:0007669"/>
    <property type="project" value="UniProtKB-SubCell"/>
</dbReference>
<comment type="function">
    <text evidence="8">Gustatory receptor which mediates acceptance or avoidance behavior, depending on its substrates.</text>
</comment>
<comment type="similarity">
    <text evidence="8">Belongs to the insect chemoreceptor superfamily. Gustatory receptor (GR) family.</text>
</comment>
<keyword evidence="5 8" id="KW-0472">Membrane</keyword>
<name>A0AAD8AKK4_DIPPU</name>
<keyword evidence="4 8" id="KW-1133">Transmembrane helix</keyword>
<comment type="subcellular location">
    <subcellularLocation>
        <location evidence="1 8">Cell membrane</location>
        <topology evidence="1 8">Multi-pass membrane protein</topology>
    </subcellularLocation>
</comment>
<evidence type="ECO:0000256" key="3">
    <source>
        <dbReference type="ARBA" id="ARBA00022692"/>
    </source>
</evidence>
<reference evidence="9" key="2">
    <citation type="submission" date="2023-05" db="EMBL/GenBank/DDBJ databases">
        <authorList>
            <person name="Fouks B."/>
        </authorList>
    </citation>
    <scope>NUCLEOTIDE SEQUENCE</scope>
    <source>
        <strain evidence="9">Stay&amp;Tobe</strain>
        <tissue evidence="9">Testes</tissue>
    </source>
</reference>
<reference evidence="9" key="1">
    <citation type="journal article" date="2023" name="IScience">
        <title>Live-bearing cockroach genome reveals convergent evolutionary mechanisms linked to viviparity in insects and beyond.</title>
        <authorList>
            <person name="Fouks B."/>
            <person name="Harrison M.C."/>
            <person name="Mikhailova A.A."/>
            <person name="Marchal E."/>
            <person name="English S."/>
            <person name="Carruthers M."/>
            <person name="Jennings E.C."/>
            <person name="Chiamaka E.L."/>
            <person name="Frigard R.A."/>
            <person name="Pippel M."/>
            <person name="Attardo G.M."/>
            <person name="Benoit J.B."/>
            <person name="Bornberg-Bauer E."/>
            <person name="Tobe S.S."/>
        </authorList>
    </citation>
    <scope>NUCLEOTIDE SEQUENCE</scope>
    <source>
        <strain evidence="9">Stay&amp;Tobe</strain>
    </source>
</reference>
<evidence type="ECO:0000256" key="7">
    <source>
        <dbReference type="ARBA" id="ARBA00023224"/>
    </source>
</evidence>
<dbReference type="GO" id="GO:0007635">
    <property type="term" value="P:chemosensory behavior"/>
    <property type="evidence" value="ECO:0007669"/>
    <property type="project" value="TreeGrafter"/>
</dbReference>
<evidence type="ECO:0000256" key="8">
    <source>
        <dbReference type="RuleBase" id="RU363108"/>
    </source>
</evidence>
<evidence type="ECO:0000256" key="5">
    <source>
        <dbReference type="ARBA" id="ARBA00023136"/>
    </source>
</evidence>
<keyword evidence="7 8" id="KW-0807">Transducer</keyword>
<dbReference type="GO" id="GO:0043025">
    <property type="term" value="C:neuronal cell body"/>
    <property type="evidence" value="ECO:0007669"/>
    <property type="project" value="TreeGrafter"/>
</dbReference>
<dbReference type="InterPro" id="IPR013604">
    <property type="entry name" value="7TM_chemorcpt"/>
</dbReference>
<feature type="transmembrane region" description="Helical" evidence="8">
    <location>
        <begin position="12"/>
        <end position="27"/>
    </location>
</feature>
<keyword evidence="10" id="KW-1185">Reference proteome</keyword>
<dbReference type="GO" id="GO:0050909">
    <property type="term" value="P:sensory perception of taste"/>
    <property type="evidence" value="ECO:0007669"/>
    <property type="project" value="InterPro"/>
</dbReference>
<dbReference type="Pfam" id="PF08395">
    <property type="entry name" value="7tm_7"/>
    <property type="match status" value="1"/>
</dbReference>
<feature type="transmembrane region" description="Helical" evidence="8">
    <location>
        <begin position="319"/>
        <end position="340"/>
    </location>
</feature>
<dbReference type="EMBL" id="JASPKZ010000465">
    <property type="protein sequence ID" value="KAJ9599882.1"/>
    <property type="molecule type" value="Genomic_DNA"/>
</dbReference>
<dbReference type="GO" id="GO:0030425">
    <property type="term" value="C:dendrite"/>
    <property type="evidence" value="ECO:0007669"/>
    <property type="project" value="TreeGrafter"/>
</dbReference>
<feature type="transmembrane region" description="Helical" evidence="8">
    <location>
        <begin position="172"/>
        <end position="194"/>
    </location>
</feature>
<dbReference type="GO" id="GO:0008049">
    <property type="term" value="P:male courtship behavior"/>
    <property type="evidence" value="ECO:0007669"/>
    <property type="project" value="TreeGrafter"/>
</dbReference>
<protein>
    <recommendedName>
        <fullName evidence="8">Gustatory receptor</fullName>
    </recommendedName>
</protein>
<feature type="transmembrane region" description="Helical" evidence="8">
    <location>
        <begin position="86"/>
        <end position="105"/>
    </location>
</feature>
<gene>
    <name evidence="9" type="ORF">L9F63_009829</name>
</gene>
<comment type="caution">
    <text evidence="9">The sequence shown here is derived from an EMBL/GenBank/DDBJ whole genome shotgun (WGS) entry which is preliminary data.</text>
</comment>
<accession>A0AAD8AKK4</accession>
<proteinExistence type="inferred from homology"/>
<keyword evidence="6 8" id="KW-0675">Receptor</keyword>
<sequence>MYRDIYSAINPLYYFSKILGLAPFNIIKGNKIIGTTNKITVTKYGQLYTITIIFIAIFFTTSAIAWRAEFQYRNDTKSSVIGNLFFWISSLCSTVFGLLLPGIIYSKKLINIIKTINEFDAEFLLNQNANYKKASNFIKLEIIIFCTTYGSLCLYHIWVYQSSDTLNQHFGINYVLYLINFAVIIQIGNLVYYIQQRLAILNKRITNYNETSKCNSNILQSNRFFNVRFKNSKIYQSNKECNTCRNIRLAENGENMSNIRTLRKHQSSLRDLTDLVNEVYGFQILLEFIAAFIDTTGNLYCLLQCFNSKEVKVVGGGHFYVMKIGWTIAIMLKVLFVTVLCHKTSEEGSKTVSHLQRLLLSLPTDAASTMEIHLFSQQVISRPFRFTAFGLFDVDRSALCSFFGAIITYLIVLLQ</sequence>
<dbReference type="GO" id="GO:0007165">
    <property type="term" value="P:signal transduction"/>
    <property type="evidence" value="ECO:0007669"/>
    <property type="project" value="UniProtKB-KW"/>
</dbReference>
<keyword evidence="2 8" id="KW-1003">Cell membrane</keyword>
<feature type="non-terminal residue" evidence="9">
    <location>
        <position position="415"/>
    </location>
</feature>
<evidence type="ECO:0000256" key="6">
    <source>
        <dbReference type="ARBA" id="ARBA00023170"/>
    </source>
</evidence>
<dbReference type="PANTHER" id="PTHR21143">
    <property type="entry name" value="INVERTEBRATE GUSTATORY RECEPTOR"/>
    <property type="match status" value="1"/>
</dbReference>
<dbReference type="Proteomes" id="UP001233999">
    <property type="component" value="Unassembled WGS sequence"/>
</dbReference>
<dbReference type="PANTHER" id="PTHR21143:SF104">
    <property type="entry name" value="GUSTATORY RECEPTOR 8A-RELATED"/>
    <property type="match status" value="1"/>
</dbReference>
<feature type="transmembrane region" description="Helical" evidence="8">
    <location>
        <begin position="142"/>
        <end position="160"/>
    </location>
</feature>
<evidence type="ECO:0000313" key="10">
    <source>
        <dbReference type="Proteomes" id="UP001233999"/>
    </source>
</evidence>
<dbReference type="AlphaFoldDB" id="A0AAD8AKK4"/>
<organism evidence="9 10">
    <name type="scientific">Diploptera punctata</name>
    <name type="common">Pacific beetle cockroach</name>
    <dbReference type="NCBI Taxonomy" id="6984"/>
    <lineage>
        <taxon>Eukaryota</taxon>
        <taxon>Metazoa</taxon>
        <taxon>Ecdysozoa</taxon>
        <taxon>Arthropoda</taxon>
        <taxon>Hexapoda</taxon>
        <taxon>Insecta</taxon>
        <taxon>Pterygota</taxon>
        <taxon>Neoptera</taxon>
        <taxon>Polyneoptera</taxon>
        <taxon>Dictyoptera</taxon>
        <taxon>Blattodea</taxon>
        <taxon>Blaberoidea</taxon>
        <taxon>Blaberidae</taxon>
        <taxon>Diplopterinae</taxon>
        <taxon>Diploptera</taxon>
    </lineage>
</organism>